<gene>
    <name evidence="1" type="primary">39</name>
    <name evidence="1" type="ORF">PBI_SUZY_39</name>
</gene>
<dbReference type="GeneID" id="54993558"/>
<protein>
    <submittedName>
        <fullName evidence="1">Uncharacterized protein</fullName>
    </submittedName>
</protein>
<keyword evidence="2" id="KW-1185">Reference proteome</keyword>
<name>A0A2Z4Q832_9CAUD</name>
<dbReference type="KEGG" id="vg:54993558"/>
<dbReference type="EMBL" id="MH271313">
    <property type="protein sequence ID" value="AWY06144.1"/>
    <property type="molecule type" value="Genomic_DNA"/>
</dbReference>
<dbReference type="Proteomes" id="UP000250774">
    <property type="component" value="Segment"/>
</dbReference>
<proteinExistence type="predicted"/>
<sequence length="37" mass="4664">MYGEDDWLEAEYEERSQLQRDFEFERYGELLDEEDDL</sequence>
<dbReference type="RefSeq" id="YP_009803000.1">
    <property type="nucleotide sequence ID" value="NC_047990.1"/>
</dbReference>
<accession>A0A2Z4Q832</accession>
<evidence type="ECO:0000313" key="1">
    <source>
        <dbReference type="EMBL" id="AWY06144.1"/>
    </source>
</evidence>
<organism evidence="1 2">
    <name type="scientific">Gordonia phage Suzy</name>
    <dbReference type="NCBI Taxonomy" id="2201430"/>
    <lineage>
        <taxon>Viruses</taxon>
        <taxon>Duplodnaviria</taxon>
        <taxon>Heunggongvirae</taxon>
        <taxon>Uroviricota</taxon>
        <taxon>Caudoviricetes</taxon>
        <taxon>Terapinvirus</taxon>
        <taxon>Terapinvirus suzy</taxon>
    </lineage>
</organism>
<reference evidence="2" key="1">
    <citation type="submission" date="2018-04" db="EMBL/GenBank/DDBJ databases">
        <authorList>
            <person name="Harrington T."/>
            <person name="Washburn E."/>
            <person name="Bricker J."/>
            <person name="McKinney A."/>
            <person name="Betsko A.J."/>
            <person name="Garlena R.A."/>
            <person name="Russell D.A."/>
            <person name="Pope W.A."/>
            <person name="Jacobs-Sera D."/>
            <person name="Hatfull G.F."/>
        </authorList>
    </citation>
    <scope>NUCLEOTIDE SEQUENCE [LARGE SCALE GENOMIC DNA]</scope>
</reference>
<evidence type="ECO:0000313" key="2">
    <source>
        <dbReference type="Proteomes" id="UP000250774"/>
    </source>
</evidence>